<feature type="domain" description="Molybdopterin-guanine dinucleotide biosynthesis protein B (MobB)" evidence="1">
    <location>
        <begin position="7"/>
        <end position="131"/>
    </location>
</feature>
<dbReference type="EMBL" id="JAFBEC010000002">
    <property type="protein sequence ID" value="MBM7631909.1"/>
    <property type="molecule type" value="Genomic_DNA"/>
</dbReference>
<keyword evidence="3" id="KW-1185">Reference proteome</keyword>
<protein>
    <submittedName>
        <fullName evidence="2">Molybdopterin-guanine dinucleotide biosynthesis protein B</fullName>
    </submittedName>
</protein>
<dbReference type="SUPFAM" id="SSF52540">
    <property type="entry name" value="P-loop containing nucleoside triphosphate hydrolases"/>
    <property type="match status" value="1"/>
</dbReference>
<evidence type="ECO:0000259" key="1">
    <source>
        <dbReference type="Pfam" id="PF03205"/>
    </source>
</evidence>
<dbReference type="InterPro" id="IPR027417">
    <property type="entry name" value="P-loop_NTPase"/>
</dbReference>
<comment type="caution">
    <text evidence="2">The sequence shown here is derived from an EMBL/GenBank/DDBJ whole genome shotgun (WGS) entry which is preliminary data.</text>
</comment>
<dbReference type="InterPro" id="IPR004435">
    <property type="entry name" value="MobB_dom"/>
</dbReference>
<dbReference type="Pfam" id="PF03205">
    <property type="entry name" value="MobB"/>
    <property type="match status" value="1"/>
</dbReference>
<dbReference type="InterPro" id="IPR052539">
    <property type="entry name" value="MGD_biosynthesis_adapter"/>
</dbReference>
<dbReference type="RefSeq" id="WP_204695936.1">
    <property type="nucleotide sequence ID" value="NZ_JAFBEC010000002.1"/>
</dbReference>
<reference evidence="2 3" key="1">
    <citation type="submission" date="2021-01" db="EMBL/GenBank/DDBJ databases">
        <title>Genomic Encyclopedia of Type Strains, Phase IV (KMG-IV): sequencing the most valuable type-strain genomes for metagenomic binning, comparative biology and taxonomic classification.</title>
        <authorList>
            <person name="Goeker M."/>
        </authorList>
    </citation>
    <scope>NUCLEOTIDE SEQUENCE [LARGE SCALE GENOMIC DNA]</scope>
    <source>
        <strain evidence="2 3">DSM 25540</strain>
    </source>
</reference>
<organism evidence="2 3">
    <name type="scientific">Geomicrobium sediminis</name>
    <dbReference type="NCBI Taxonomy" id="1347788"/>
    <lineage>
        <taxon>Bacteria</taxon>
        <taxon>Bacillati</taxon>
        <taxon>Bacillota</taxon>
        <taxon>Bacilli</taxon>
        <taxon>Bacillales</taxon>
        <taxon>Geomicrobium</taxon>
    </lineage>
</organism>
<accession>A0ABS2P924</accession>
<proteinExistence type="predicted"/>
<dbReference type="NCBIfam" id="TIGR00176">
    <property type="entry name" value="mobB"/>
    <property type="match status" value="1"/>
</dbReference>
<sequence>MGHPNCIVQIVGYKNAGKTTTISKLIAALEQRNLTSTVIKHHGHSPVPPKARYDSERFITAGAKASFVEGGGEVSIQLKKEMSLTELLHLQSLVMTVDVVFVEGFKDIQLPNIVLLRDEDDFSLLDRSQTIGVIQHHRLQIDCKETAIFLRDEEEMWISYFVNQIVGMRSEHV</sequence>
<dbReference type="PANTHER" id="PTHR40072:SF1">
    <property type="entry name" value="MOLYBDOPTERIN-GUANINE DINUCLEOTIDE BIOSYNTHESIS ADAPTER PROTEIN"/>
    <property type="match status" value="1"/>
</dbReference>
<gene>
    <name evidence="2" type="ORF">JOD17_001001</name>
</gene>
<dbReference type="Proteomes" id="UP000741863">
    <property type="component" value="Unassembled WGS sequence"/>
</dbReference>
<evidence type="ECO:0000313" key="3">
    <source>
        <dbReference type="Proteomes" id="UP000741863"/>
    </source>
</evidence>
<dbReference type="Gene3D" id="3.40.50.300">
    <property type="entry name" value="P-loop containing nucleotide triphosphate hydrolases"/>
    <property type="match status" value="1"/>
</dbReference>
<evidence type="ECO:0000313" key="2">
    <source>
        <dbReference type="EMBL" id="MBM7631909.1"/>
    </source>
</evidence>
<name>A0ABS2P924_9BACL</name>
<dbReference type="PANTHER" id="PTHR40072">
    <property type="entry name" value="MOLYBDOPTERIN-GUANINE DINUCLEOTIDE BIOSYNTHESIS ADAPTER PROTEIN-RELATED"/>
    <property type="match status" value="1"/>
</dbReference>